<name>A0AA41Q197_9ACTN</name>
<dbReference type="RefSeq" id="WP_235052393.1">
    <property type="nucleotide sequence ID" value="NZ_JAKFHA010000006.1"/>
</dbReference>
<evidence type="ECO:0000313" key="1">
    <source>
        <dbReference type="EMBL" id="MCF2528222.1"/>
    </source>
</evidence>
<protein>
    <submittedName>
        <fullName evidence="1">Uncharacterized protein</fullName>
    </submittedName>
</protein>
<evidence type="ECO:0000313" key="2">
    <source>
        <dbReference type="Proteomes" id="UP001165378"/>
    </source>
</evidence>
<accession>A0AA41Q197</accession>
<dbReference type="AlphaFoldDB" id="A0AA41Q197"/>
<reference evidence="1" key="1">
    <citation type="submission" date="2022-01" db="EMBL/GenBank/DDBJ databases">
        <title>Genome-Based Taxonomic Classification of the Phylum Actinobacteria.</title>
        <authorList>
            <person name="Gao Y."/>
        </authorList>
    </citation>
    <scope>NUCLEOTIDE SEQUENCE</scope>
    <source>
        <strain evidence="1">KLBMP 8922</strain>
    </source>
</reference>
<comment type="caution">
    <text evidence="1">The sequence shown here is derived from an EMBL/GenBank/DDBJ whole genome shotgun (WGS) entry which is preliminary data.</text>
</comment>
<organism evidence="1 2">
    <name type="scientific">Yinghuangia soli</name>
    <dbReference type="NCBI Taxonomy" id="2908204"/>
    <lineage>
        <taxon>Bacteria</taxon>
        <taxon>Bacillati</taxon>
        <taxon>Actinomycetota</taxon>
        <taxon>Actinomycetes</taxon>
        <taxon>Kitasatosporales</taxon>
        <taxon>Streptomycetaceae</taxon>
        <taxon>Yinghuangia</taxon>
    </lineage>
</organism>
<dbReference type="Proteomes" id="UP001165378">
    <property type="component" value="Unassembled WGS sequence"/>
</dbReference>
<dbReference type="EMBL" id="JAKFHA010000006">
    <property type="protein sequence ID" value="MCF2528222.1"/>
    <property type="molecule type" value="Genomic_DNA"/>
</dbReference>
<proteinExistence type="predicted"/>
<sequence>MSSYVVPALIAAACAAGVTAVARRAGRRAGERRAAELWDEEFMTALFHPESAPAGAAADGAFTEIAAELRAEIHEQRVADAAEMAGETTGTTTAAADGGTELPAARIPEQDPAMAKLPSAPEVAMPPLRSTTPHPSQGLAPMLPAHLTGAHLLGVAARGTAVTGLRSGTAGGLDVFDFADGGSMVVMPADPEVAALVAVALEQGQEVRLLGTSEVGGGRSLTFLVHESTAYFLADRVYARPAASDRT</sequence>
<gene>
    <name evidence="1" type="ORF">LZ495_13440</name>
</gene>
<keyword evidence="2" id="KW-1185">Reference proteome</keyword>